<comment type="caution">
    <text evidence="2">The sequence shown here is derived from an EMBL/GenBank/DDBJ whole genome shotgun (WGS) entry which is preliminary data.</text>
</comment>
<protein>
    <recommendedName>
        <fullName evidence="1">EF-hand domain-containing protein</fullName>
    </recommendedName>
</protein>
<dbReference type="SUPFAM" id="SSF47473">
    <property type="entry name" value="EF-hand"/>
    <property type="match status" value="1"/>
</dbReference>
<organism evidence="2 3">
    <name type="scientific">Thraustotheca clavata</name>
    <dbReference type="NCBI Taxonomy" id="74557"/>
    <lineage>
        <taxon>Eukaryota</taxon>
        <taxon>Sar</taxon>
        <taxon>Stramenopiles</taxon>
        <taxon>Oomycota</taxon>
        <taxon>Saprolegniomycetes</taxon>
        <taxon>Saprolegniales</taxon>
        <taxon>Achlyaceae</taxon>
        <taxon>Thraustotheca</taxon>
    </lineage>
</organism>
<dbReference type="Gene3D" id="1.10.238.10">
    <property type="entry name" value="EF-hand"/>
    <property type="match status" value="1"/>
</dbReference>
<name>A0A1V9YZN8_9STRA</name>
<dbReference type="OrthoDB" id="26525at2759"/>
<keyword evidence="3" id="KW-1185">Reference proteome</keyword>
<dbReference type="GO" id="GO:0005509">
    <property type="term" value="F:calcium ion binding"/>
    <property type="evidence" value="ECO:0007669"/>
    <property type="project" value="InterPro"/>
</dbReference>
<feature type="domain" description="EF-hand" evidence="1">
    <location>
        <begin position="60"/>
        <end position="95"/>
    </location>
</feature>
<evidence type="ECO:0000313" key="3">
    <source>
        <dbReference type="Proteomes" id="UP000243217"/>
    </source>
</evidence>
<accession>A0A1V9YZN8</accession>
<dbReference type="EMBL" id="JNBS01002445">
    <property type="protein sequence ID" value="OQR91218.1"/>
    <property type="molecule type" value="Genomic_DNA"/>
</dbReference>
<dbReference type="InterPro" id="IPR002048">
    <property type="entry name" value="EF_hand_dom"/>
</dbReference>
<reference evidence="2 3" key="1">
    <citation type="journal article" date="2014" name="Genome Biol. Evol.">
        <title>The secreted proteins of Achlya hypogyna and Thraustotheca clavata identify the ancestral oomycete secretome and reveal gene acquisitions by horizontal gene transfer.</title>
        <authorList>
            <person name="Misner I."/>
            <person name="Blouin N."/>
            <person name="Leonard G."/>
            <person name="Richards T.A."/>
            <person name="Lane C.E."/>
        </authorList>
    </citation>
    <scope>NUCLEOTIDE SEQUENCE [LARGE SCALE GENOMIC DNA]</scope>
    <source>
        <strain evidence="2 3">ATCC 34112</strain>
    </source>
</reference>
<dbReference type="Proteomes" id="UP000243217">
    <property type="component" value="Unassembled WGS sequence"/>
</dbReference>
<evidence type="ECO:0000313" key="2">
    <source>
        <dbReference type="EMBL" id="OQR91218.1"/>
    </source>
</evidence>
<proteinExistence type="predicted"/>
<dbReference type="PROSITE" id="PS50222">
    <property type="entry name" value="EF_HAND_2"/>
    <property type="match status" value="1"/>
</dbReference>
<dbReference type="AlphaFoldDB" id="A0A1V9YZN8"/>
<dbReference type="InterPro" id="IPR011992">
    <property type="entry name" value="EF-hand-dom_pair"/>
</dbReference>
<sequence length="704" mass="81199">MEDERSTCLDALESTKALIKKSDGEPEGYYAAYFLQDQADDDDTLNTSILFQQSGRLSLLGIEKCTRLFALFDIDNNGVWSYQEFQDYLMALKRSNLCKKDPLHYILNHNEAWSMYMCDNYESTTNGELTLKGFFLYREATENLYPLAHDLMFVGIPWICDGLLRHMFLQKLFLEYDVDGNISLKCLPYLMAECGYIIPISIVQEIIRHQKIHFECMEWILQRNRAIRLFGYKQKSRVDCRNTDVIYRDAFVALALSGYSPPQLPICTRFFLEMKYQSFALIRVVQKSLANVQKYIQRACLTGLLNAERLLPTTFGDYTFKFDIGDTDFSTAAELQFTLNTKADSSATLYNLGYRHNGAECFIYFDFIARSDITNEDLDATVAAMNKLVERHCLDHFKLMSYYHSYLVVSPPKLETHGTPVVRVVVLFTEALDPFNVFAAWGLPSLVQIDNFISTFELSLFFNVSLSDVLTNKRFCCLDHLAIRGFFTSRIGRQTCSQLLKQILYQYQYEDKAAEFTEEILSKEKEKFKRGKRKSKAPYTTWAHQWKVSNSTRLRHIREFFNRMVSFLDFSKTISIAWSFPSFHPIFGTNNALQKLLSHSTFAKIHTMFSTTGFLCQQWKDIITALDCQLNKMQTPIDSGRTPSATFLDEAEANKEVLDIYSILAPNIWSVSTVRAQAGSIGVDILLEGFDWIPLLPKLHKNRS</sequence>
<evidence type="ECO:0000259" key="1">
    <source>
        <dbReference type="PROSITE" id="PS50222"/>
    </source>
</evidence>
<gene>
    <name evidence="2" type="ORF">THRCLA_09067</name>
</gene>